<dbReference type="CDD" id="cd17321">
    <property type="entry name" value="MFS_MMR_MDR_like"/>
    <property type="match status" value="1"/>
</dbReference>
<feature type="transmembrane region" description="Helical" evidence="6">
    <location>
        <begin position="244"/>
        <end position="261"/>
    </location>
</feature>
<keyword evidence="2" id="KW-0813">Transport</keyword>
<keyword evidence="5 6" id="KW-0472">Membrane</keyword>
<protein>
    <submittedName>
        <fullName evidence="8">MFS-type transporter YwoD</fullName>
    </submittedName>
</protein>
<feature type="transmembrane region" description="Helical" evidence="6">
    <location>
        <begin position="374"/>
        <end position="397"/>
    </location>
</feature>
<dbReference type="Pfam" id="PF07690">
    <property type="entry name" value="MFS_1"/>
    <property type="match status" value="1"/>
</dbReference>
<feature type="transmembrane region" description="Helical" evidence="6">
    <location>
        <begin position="25"/>
        <end position="50"/>
    </location>
</feature>
<feature type="transmembrane region" description="Helical" evidence="6">
    <location>
        <begin position="220"/>
        <end position="238"/>
    </location>
</feature>
<name>A0ABQ3MZI2_9BACI</name>
<gene>
    <name evidence="8" type="primary">ywoD</name>
    <name evidence="8" type="ORF">AM1BK_03450</name>
</gene>
<dbReference type="SUPFAM" id="SSF103473">
    <property type="entry name" value="MFS general substrate transporter"/>
    <property type="match status" value="1"/>
</dbReference>
<feature type="transmembrane region" description="Helical" evidence="6">
    <location>
        <begin position="180"/>
        <end position="200"/>
    </location>
</feature>
<feature type="transmembrane region" description="Helical" evidence="6">
    <location>
        <begin position="418"/>
        <end position="437"/>
    </location>
</feature>
<feature type="transmembrane region" description="Helical" evidence="6">
    <location>
        <begin position="56"/>
        <end position="73"/>
    </location>
</feature>
<comment type="caution">
    <text evidence="8">The sequence shown here is derived from an EMBL/GenBank/DDBJ whole genome shotgun (WGS) entry which is preliminary data.</text>
</comment>
<accession>A0ABQ3MZI2</accession>
<evidence type="ECO:0000313" key="9">
    <source>
        <dbReference type="Proteomes" id="UP000637074"/>
    </source>
</evidence>
<feature type="domain" description="Major facilitator superfamily (MFS) profile" evidence="7">
    <location>
        <begin position="27"/>
        <end position="464"/>
    </location>
</feature>
<dbReference type="Gene3D" id="1.20.1250.20">
    <property type="entry name" value="MFS general substrate transporter like domains"/>
    <property type="match status" value="1"/>
</dbReference>
<feature type="transmembrane region" description="Helical" evidence="6">
    <location>
        <begin position="319"/>
        <end position="337"/>
    </location>
</feature>
<dbReference type="InterPro" id="IPR011701">
    <property type="entry name" value="MFS"/>
</dbReference>
<keyword evidence="3 6" id="KW-0812">Transmembrane</keyword>
<evidence type="ECO:0000259" key="7">
    <source>
        <dbReference type="PROSITE" id="PS50850"/>
    </source>
</evidence>
<evidence type="ECO:0000256" key="6">
    <source>
        <dbReference type="SAM" id="Phobius"/>
    </source>
</evidence>
<dbReference type="PANTHER" id="PTHR42718:SF9">
    <property type="entry name" value="MAJOR FACILITATOR SUPERFAMILY MULTIDRUG TRANSPORTER MFSC"/>
    <property type="match status" value="1"/>
</dbReference>
<reference evidence="8 9" key="1">
    <citation type="journal article" date="2022" name="Int. J. Syst. Evol. Microbiol.">
        <title>Neobacillus kokaensis sp. nov., isolated from soil.</title>
        <authorList>
            <person name="Yuki K."/>
            <person name="Matsubara H."/>
            <person name="Yamaguchi S."/>
        </authorList>
    </citation>
    <scope>NUCLEOTIDE SEQUENCE [LARGE SCALE GENOMIC DNA]</scope>
    <source>
        <strain evidence="8 9">LOB 377</strain>
    </source>
</reference>
<evidence type="ECO:0000256" key="4">
    <source>
        <dbReference type="ARBA" id="ARBA00022989"/>
    </source>
</evidence>
<organism evidence="8 9">
    <name type="scientific">Neobacillus kokaensis</name>
    <dbReference type="NCBI Taxonomy" id="2759023"/>
    <lineage>
        <taxon>Bacteria</taxon>
        <taxon>Bacillati</taxon>
        <taxon>Bacillota</taxon>
        <taxon>Bacilli</taxon>
        <taxon>Bacillales</taxon>
        <taxon>Bacillaceae</taxon>
        <taxon>Neobacillus</taxon>
    </lineage>
</organism>
<dbReference type="PROSITE" id="PS50850">
    <property type="entry name" value="MFS"/>
    <property type="match status" value="1"/>
</dbReference>
<dbReference type="Proteomes" id="UP000637074">
    <property type="component" value="Unassembled WGS sequence"/>
</dbReference>
<feature type="transmembrane region" description="Helical" evidence="6">
    <location>
        <begin position="349"/>
        <end position="368"/>
    </location>
</feature>
<dbReference type="Gene3D" id="1.20.1720.10">
    <property type="entry name" value="Multidrug resistance protein D"/>
    <property type="match status" value="1"/>
</dbReference>
<feature type="transmembrane region" description="Helical" evidence="6">
    <location>
        <begin position="282"/>
        <end position="307"/>
    </location>
</feature>
<dbReference type="EMBL" id="BNDS01000001">
    <property type="protein sequence ID" value="GHH96802.1"/>
    <property type="molecule type" value="Genomic_DNA"/>
</dbReference>
<feature type="transmembrane region" description="Helical" evidence="6">
    <location>
        <begin position="122"/>
        <end position="139"/>
    </location>
</feature>
<evidence type="ECO:0000256" key="5">
    <source>
        <dbReference type="ARBA" id="ARBA00023136"/>
    </source>
</evidence>
<dbReference type="InterPro" id="IPR020846">
    <property type="entry name" value="MFS_dom"/>
</dbReference>
<sequence>METISDMAVIKNLSKGMTVLKKTRALFITAVASGTMLNPLNSSMISLALHSIQKDFQLSFTTVSWLISSFYLASAVAQPVTGKIGDIFGRKKTFLLGLTLVGLSAFGAPLSTTFMMLLVMRLVQSIGSSAIYPSGMALIRDHIKEQQASALAVLSIFASAMVALGPTIGGFLIVWGHWPAIFWVNFPFVIISFLLGWYMFPKDVKKDKETVKNLLAHLDFLGIGLFALGMIFSLWFLLSFEAKIHYFSAVAGIIFLFLFVLREIRIKEPFIDVKIFKSHPKLTLVYIQFILLNIYFYCLFFGLPSYFQEVMGLSVEKSGLLMLFMSGVSIIISTVTGKWTDKAGVNQPIIAGACLAIIGGFVFSFFFVGASSLVIGGTLAIMGLSYGIGNVVLQVAMVKESPKAIIGTTSGLFQTCRYLGSIFSSIILGLIFGEQISAEKMKIVGEVLIVTGFISGFMSLWFSKEGFKFLKFGRA</sequence>
<evidence type="ECO:0000256" key="3">
    <source>
        <dbReference type="ARBA" id="ARBA00022692"/>
    </source>
</evidence>
<comment type="subcellular location">
    <subcellularLocation>
        <location evidence="1">Cell membrane</location>
        <topology evidence="1">Multi-pass membrane protein</topology>
    </subcellularLocation>
</comment>
<dbReference type="InterPro" id="IPR036259">
    <property type="entry name" value="MFS_trans_sf"/>
</dbReference>
<dbReference type="PANTHER" id="PTHR42718">
    <property type="entry name" value="MAJOR FACILITATOR SUPERFAMILY MULTIDRUG TRANSPORTER MFSC"/>
    <property type="match status" value="1"/>
</dbReference>
<evidence type="ECO:0000313" key="8">
    <source>
        <dbReference type="EMBL" id="GHH96802.1"/>
    </source>
</evidence>
<evidence type="ECO:0000256" key="2">
    <source>
        <dbReference type="ARBA" id="ARBA00022448"/>
    </source>
</evidence>
<feature type="transmembrane region" description="Helical" evidence="6">
    <location>
        <begin position="151"/>
        <end position="174"/>
    </location>
</feature>
<feature type="transmembrane region" description="Helical" evidence="6">
    <location>
        <begin position="94"/>
        <end position="116"/>
    </location>
</feature>
<keyword evidence="9" id="KW-1185">Reference proteome</keyword>
<feature type="transmembrane region" description="Helical" evidence="6">
    <location>
        <begin position="443"/>
        <end position="462"/>
    </location>
</feature>
<proteinExistence type="predicted"/>
<evidence type="ECO:0000256" key="1">
    <source>
        <dbReference type="ARBA" id="ARBA00004651"/>
    </source>
</evidence>
<keyword evidence="4 6" id="KW-1133">Transmembrane helix</keyword>